<keyword evidence="9" id="KW-0067">ATP-binding</keyword>
<feature type="domain" description="YrdC-like" evidence="12">
    <location>
        <begin position="2"/>
        <end position="188"/>
    </location>
</feature>
<sequence length="208" mass="21980">MSVTTEQAAEWIRSGYVVVVPLEHGYSFVVDAFNHDAVRTMHVLRGVSSGVSAQVLIAGMQTAPGIVREISPDVKILMENFWPGLLSINLAPNSALAWDLGDGGVLGEISIRVPSSRFVLELLKLTGPLATASISPVGQGPTRILDSALQSKSEMIRICDEGELPQGPLSSILSVKGGRISMTRVGALSFEQLSAKVSGIAPSSDQKT</sequence>
<evidence type="ECO:0000256" key="7">
    <source>
        <dbReference type="ARBA" id="ARBA00022695"/>
    </source>
</evidence>
<evidence type="ECO:0000256" key="3">
    <source>
        <dbReference type="ARBA" id="ARBA00012584"/>
    </source>
</evidence>
<keyword evidence="6" id="KW-0819">tRNA processing</keyword>
<protein>
    <recommendedName>
        <fullName evidence="10">L-threonylcarbamoyladenylate synthase</fullName>
        <ecNumber evidence="3">2.7.7.87</ecNumber>
    </recommendedName>
    <alternativeName>
        <fullName evidence="10">L-threonylcarbamoyladenylate synthase</fullName>
    </alternativeName>
</protein>
<dbReference type="PROSITE" id="PS51163">
    <property type="entry name" value="YRDC"/>
    <property type="match status" value="1"/>
</dbReference>
<dbReference type="GO" id="GO:0005737">
    <property type="term" value="C:cytoplasm"/>
    <property type="evidence" value="ECO:0007669"/>
    <property type="project" value="UniProtKB-SubCell"/>
</dbReference>
<evidence type="ECO:0000256" key="10">
    <source>
        <dbReference type="ARBA" id="ARBA00029774"/>
    </source>
</evidence>
<dbReference type="PANTHER" id="PTHR17490:SF16">
    <property type="entry name" value="THREONYLCARBAMOYL-AMP SYNTHASE"/>
    <property type="match status" value="1"/>
</dbReference>
<keyword evidence="5" id="KW-0808">Transferase</keyword>
<evidence type="ECO:0000256" key="2">
    <source>
        <dbReference type="ARBA" id="ARBA00007663"/>
    </source>
</evidence>
<evidence type="ECO:0000259" key="12">
    <source>
        <dbReference type="PROSITE" id="PS51163"/>
    </source>
</evidence>
<evidence type="ECO:0000313" key="15">
    <source>
        <dbReference type="EMBL" id="CAB4697380.1"/>
    </source>
</evidence>
<reference evidence="15" key="1">
    <citation type="submission" date="2020-05" db="EMBL/GenBank/DDBJ databases">
        <authorList>
            <person name="Chiriac C."/>
            <person name="Salcher M."/>
            <person name="Ghai R."/>
            <person name="Kavagutti S V."/>
        </authorList>
    </citation>
    <scope>NUCLEOTIDE SEQUENCE</scope>
</reference>
<evidence type="ECO:0000313" key="18">
    <source>
        <dbReference type="EMBL" id="CAB5014435.1"/>
    </source>
</evidence>
<dbReference type="GO" id="GO:0008033">
    <property type="term" value="P:tRNA processing"/>
    <property type="evidence" value="ECO:0007669"/>
    <property type="project" value="UniProtKB-KW"/>
</dbReference>
<dbReference type="InterPro" id="IPR006070">
    <property type="entry name" value="Sua5-like_dom"/>
</dbReference>
<dbReference type="GO" id="GO:0003725">
    <property type="term" value="F:double-stranded RNA binding"/>
    <property type="evidence" value="ECO:0007669"/>
    <property type="project" value="InterPro"/>
</dbReference>
<organism evidence="15">
    <name type="scientific">freshwater metagenome</name>
    <dbReference type="NCBI Taxonomy" id="449393"/>
    <lineage>
        <taxon>unclassified sequences</taxon>
        <taxon>metagenomes</taxon>
        <taxon>ecological metagenomes</taxon>
    </lineage>
</organism>
<dbReference type="Pfam" id="PF01300">
    <property type="entry name" value="Sua5_yciO_yrdC"/>
    <property type="match status" value="1"/>
</dbReference>
<evidence type="ECO:0000313" key="13">
    <source>
        <dbReference type="EMBL" id="CAB4588220.1"/>
    </source>
</evidence>
<dbReference type="GO" id="GO:0061710">
    <property type="term" value="F:L-threonylcarbamoyladenylate synthase"/>
    <property type="evidence" value="ECO:0007669"/>
    <property type="project" value="UniProtKB-EC"/>
</dbReference>
<evidence type="ECO:0000256" key="8">
    <source>
        <dbReference type="ARBA" id="ARBA00022741"/>
    </source>
</evidence>
<dbReference type="EMBL" id="CAFBJH010000003">
    <property type="protein sequence ID" value="CAB4847320.1"/>
    <property type="molecule type" value="Genomic_DNA"/>
</dbReference>
<evidence type="ECO:0000313" key="14">
    <source>
        <dbReference type="EMBL" id="CAB4661657.1"/>
    </source>
</evidence>
<accession>A0A6J6PD31</accession>
<evidence type="ECO:0000256" key="9">
    <source>
        <dbReference type="ARBA" id="ARBA00022840"/>
    </source>
</evidence>
<comment type="catalytic activity">
    <reaction evidence="11">
        <text>L-threonine + hydrogencarbonate + ATP = L-threonylcarbamoyladenylate + diphosphate + H2O</text>
        <dbReference type="Rhea" id="RHEA:36407"/>
        <dbReference type="ChEBI" id="CHEBI:15377"/>
        <dbReference type="ChEBI" id="CHEBI:17544"/>
        <dbReference type="ChEBI" id="CHEBI:30616"/>
        <dbReference type="ChEBI" id="CHEBI:33019"/>
        <dbReference type="ChEBI" id="CHEBI:57926"/>
        <dbReference type="ChEBI" id="CHEBI:73682"/>
        <dbReference type="EC" id="2.7.7.87"/>
    </reaction>
</comment>
<dbReference type="GO" id="GO:0000049">
    <property type="term" value="F:tRNA binding"/>
    <property type="evidence" value="ECO:0007669"/>
    <property type="project" value="TreeGrafter"/>
</dbReference>
<evidence type="ECO:0000256" key="11">
    <source>
        <dbReference type="ARBA" id="ARBA00048366"/>
    </source>
</evidence>
<dbReference type="EMBL" id="CAFBPG010000071">
    <property type="protein sequence ID" value="CAB5014435.1"/>
    <property type="molecule type" value="Genomic_DNA"/>
</dbReference>
<comment type="subcellular location">
    <subcellularLocation>
        <location evidence="1">Cytoplasm</location>
    </subcellularLocation>
</comment>
<dbReference type="EMBL" id="CAEZUA010000035">
    <property type="protein sequence ID" value="CAB4588220.1"/>
    <property type="molecule type" value="Genomic_DNA"/>
</dbReference>
<dbReference type="EC" id="2.7.7.87" evidence="3"/>
<evidence type="ECO:0000256" key="1">
    <source>
        <dbReference type="ARBA" id="ARBA00004496"/>
    </source>
</evidence>
<dbReference type="InterPro" id="IPR050156">
    <property type="entry name" value="TC-AMP_synthase_SUA5"/>
</dbReference>
<evidence type="ECO:0000256" key="5">
    <source>
        <dbReference type="ARBA" id="ARBA00022679"/>
    </source>
</evidence>
<keyword evidence="8" id="KW-0547">Nucleotide-binding</keyword>
<dbReference type="GO" id="GO:0006450">
    <property type="term" value="P:regulation of translational fidelity"/>
    <property type="evidence" value="ECO:0007669"/>
    <property type="project" value="TreeGrafter"/>
</dbReference>
<dbReference type="EMBL" id="CAFBQZ010000002">
    <property type="protein sequence ID" value="CAB5069779.1"/>
    <property type="molecule type" value="Genomic_DNA"/>
</dbReference>
<gene>
    <name evidence="13" type="ORF">UFOPK1773_00660</name>
    <name evidence="14" type="ORF">UFOPK2288_00496</name>
    <name evidence="15" type="ORF">UFOPK2589_00633</name>
    <name evidence="16" type="ORF">UFOPK2931_00423</name>
    <name evidence="17" type="ORF">UFOPK3287_00105</name>
    <name evidence="18" type="ORF">UFOPK4074_00814</name>
    <name evidence="19" type="ORF">UFOPK4372_00062</name>
</gene>
<dbReference type="InterPro" id="IPR017945">
    <property type="entry name" value="DHBP_synth_RibB-like_a/b_dom"/>
</dbReference>
<dbReference type="AlphaFoldDB" id="A0A6J6PD31"/>
<dbReference type="EMBL" id="CAEZXT010000030">
    <property type="protein sequence ID" value="CAB4697380.1"/>
    <property type="molecule type" value="Genomic_DNA"/>
</dbReference>
<evidence type="ECO:0000313" key="16">
    <source>
        <dbReference type="EMBL" id="CAB4775749.1"/>
    </source>
</evidence>
<evidence type="ECO:0000256" key="4">
    <source>
        <dbReference type="ARBA" id="ARBA00022490"/>
    </source>
</evidence>
<name>A0A6J6PD31_9ZZZZ</name>
<dbReference type="SUPFAM" id="SSF55821">
    <property type="entry name" value="YrdC/RibB"/>
    <property type="match status" value="1"/>
</dbReference>
<proteinExistence type="inferred from homology"/>
<evidence type="ECO:0000313" key="17">
    <source>
        <dbReference type="EMBL" id="CAB4847320.1"/>
    </source>
</evidence>
<evidence type="ECO:0000256" key="6">
    <source>
        <dbReference type="ARBA" id="ARBA00022694"/>
    </source>
</evidence>
<evidence type="ECO:0000313" key="19">
    <source>
        <dbReference type="EMBL" id="CAB5069779.1"/>
    </source>
</evidence>
<comment type="similarity">
    <text evidence="2">Belongs to the SUA5 family.</text>
</comment>
<dbReference type="Gene3D" id="3.90.870.10">
    <property type="entry name" value="DHBP synthase"/>
    <property type="match status" value="1"/>
</dbReference>
<dbReference type="GO" id="GO:0005524">
    <property type="term" value="F:ATP binding"/>
    <property type="evidence" value="ECO:0007669"/>
    <property type="project" value="UniProtKB-KW"/>
</dbReference>
<dbReference type="EMBL" id="CAEZZZ010000013">
    <property type="protein sequence ID" value="CAB4775749.1"/>
    <property type="molecule type" value="Genomic_DNA"/>
</dbReference>
<dbReference type="EMBL" id="CAEZWS010000017">
    <property type="protein sequence ID" value="CAB4661657.1"/>
    <property type="molecule type" value="Genomic_DNA"/>
</dbReference>
<keyword evidence="4" id="KW-0963">Cytoplasm</keyword>
<dbReference type="PANTHER" id="PTHR17490">
    <property type="entry name" value="SUA5"/>
    <property type="match status" value="1"/>
</dbReference>
<keyword evidence="7" id="KW-0548">Nucleotidyltransferase</keyword>